<dbReference type="RefSeq" id="WP_066163276.1">
    <property type="nucleotide sequence ID" value="NZ_CP136137.1"/>
</dbReference>
<dbReference type="Pfam" id="PF01497">
    <property type="entry name" value="Peripla_BP_2"/>
    <property type="match status" value="1"/>
</dbReference>
<dbReference type="InterPro" id="IPR002491">
    <property type="entry name" value="ABC_transptr_periplasmic_BD"/>
</dbReference>
<evidence type="ECO:0000256" key="4">
    <source>
        <dbReference type="ARBA" id="ARBA00022729"/>
    </source>
</evidence>
<dbReference type="PROSITE" id="PS50983">
    <property type="entry name" value="FE_B12_PBP"/>
    <property type="match status" value="1"/>
</dbReference>
<name>A0ABZ2TY52_9ACTN</name>
<reference evidence="6 7" key="1">
    <citation type="journal article" date="2023" name="Virus Evol.">
        <title>Computational host range prediction-The good, the bad, and the ugly.</title>
        <authorList>
            <person name="Howell A.A."/>
            <person name="Versoza C.J."/>
            <person name="Pfeifer S.P."/>
        </authorList>
    </citation>
    <scope>NUCLEOTIDE SEQUENCE [LARGE SCALE GENOMIC DNA]</scope>
    <source>
        <strain evidence="6 7">1610/1b</strain>
    </source>
</reference>
<comment type="subcellular location">
    <subcellularLocation>
        <location evidence="1">Cell envelope</location>
    </subcellularLocation>
</comment>
<evidence type="ECO:0000256" key="2">
    <source>
        <dbReference type="ARBA" id="ARBA00008814"/>
    </source>
</evidence>
<evidence type="ECO:0000313" key="6">
    <source>
        <dbReference type="EMBL" id="WYY06379.1"/>
    </source>
</evidence>
<dbReference type="InterPro" id="IPR051313">
    <property type="entry name" value="Bact_iron-sidero_bind"/>
</dbReference>
<evidence type="ECO:0000256" key="1">
    <source>
        <dbReference type="ARBA" id="ARBA00004196"/>
    </source>
</evidence>
<dbReference type="Gene3D" id="3.40.50.1980">
    <property type="entry name" value="Nitrogenase molybdenum iron protein domain"/>
    <property type="match status" value="2"/>
</dbReference>
<evidence type="ECO:0000259" key="5">
    <source>
        <dbReference type="PROSITE" id="PS50983"/>
    </source>
</evidence>
<keyword evidence="7" id="KW-1185">Reference proteome</keyword>
<comment type="similarity">
    <text evidence="2">Belongs to the bacterial solute-binding protein 8 family.</text>
</comment>
<accession>A0ABZ2TY52</accession>
<evidence type="ECO:0000256" key="3">
    <source>
        <dbReference type="ARBA" id="ARBA00022448"/>
    </source>
</evidence>
<evidence type="ECO:0000313" key="7">
    <source>
        <dbReference type="Proteomes" id="UP001479933"/>
    </source>
</evidence>
<dbReference type="Proteomes" id="UP001479933">
    <property type="component" value="Chromosome"/>
</dbReference>
<dbReference type="PANTHER" id="PTHR30532">
    <property type="entry name" value="IRON III DICITRATE-BINDING PERIPLASMIC PROTEIN"/>
    <property type="match status" value="1"/>
</dbReference>
<dbReference type="PROSITE" id="PS51257">
    <property type="entry name" value="PROKAR_LIPOPROTEIN"/>
    <property type="match status" value="1"/>
</dbReference>
<dbReference type="SUPFAM" id="SSF53807">
    <property type="entry name" value="Helical backbone' metal receptor"/>
    <property type="match status" value="1"/>
</dbReference>
<proteinExistence type="inferred from homology"/>
<organism evidence="6 7">
    <name type="scientific">Gordonia hydrophobica</name>
    <dbReference type="NCBI Taxonomy" id="40516"/>
    <lineage>
        <taxon>Bacteria</taxon>
        <taxon>Bacillati</taxon>
        <taxon>Actinomycetota</taxon>
        <taxon>Actinomycetes</taxon>
        <taxon>Mycobacteriales</taxon>
        <taxon>Gordoniaceae</taxon>
        <taxon>Gordonia</taxon>
    </lineage>
</organism>
<dbReference type="PANTHER" id="PTHR30532:SF24">
    <property type="entry name" value="FERRIC ENTEROBACTIN-BINDING PERIPLASMIC PROTEIN FEPB"/>
    <property type="match status" value="1"/>
</dbReference>
<keyword evidence="4" id="KW-0732">Signal</keyword>
<feature type="domain" description="Fe/B12 periplasmic-binding" evidence="5">
    <location>
        <begin position="54"/>
        <end position="329"/>
    </location>
</feature>
<dbReference type="EMBL" id="CP136137">
    <property type="protein sequence ID" value="WYY06379.1"/>
    <property type="molecule type" value="Genomic_DNA"/>
</dbReference>
<gene>
    <name evidence="6" type="ORF">RVF87_15050</name>
</gene>
<sequence>MRTSRTLPAVLVALFTVLTLLVAGCSSSGDDDAGGERVVKTDQGDVTIPAAPKRVVLLNYALAGYLFDLDVPVVAMTPAVTDGEHEYDDAWADDAKKNDTQFLPWSNDGFDMETILDADPDLIIAGGIGFPLKHATTAYDRLSEIAPTVIVSGDLTEWRDQYKFLADDVFGQPEKYTEAVEAYDRRAAEVRDKITVPAGESAFLTFTADGRAFVSIENRGLPKEFASLGFRPAPLFATGKFEPYTEGGDSFALSTEQVGQVITQDTVFVLGFNADVTSVNELRKQPIYAALPAFGKNQAYDLPFWVQRSDYDEAMRMLDIVEQKFTDTK</sequence>
<keyword evidence="3" id="KW-0813">Transport</keyword>
<protein>
    <submittedName>
        <fullName evidence="6">ABC transporter substrate-binding protein</fullName>
    </submittedName>
</protein>